<comment type="caution">
    <text evidence="2">The sequence shown here is derived from an EMBL/GenBank/DDBJ whole genome shotgun (WGS) entry which is preliminary data.</text>
</comment>
<keyword evidence="1" id="KW-1133">Transmembrane helix</keyword>
<keyword evidence="1" id="KW-0472">Membrane</keyword>
<dbReference type="AlphaFoldDB" id="A0A2G3PLP9"/>
<organism evidence="2 3">
    <name type="scientific">Williamsia marianensis</name>
    <dbReference type="NCBI Taxonomy" id="85044"/>
    <lineage>
        <taxon>Bacteria</taxon>
        <taxon>Bacillati</taxon>
        <taxon>Actinomycetota</taxon>
        <taxon>Actinomycetes</taxon>
        <taxon>Mycobacteriales</taxon>
        <taxon>Nocardiaceae</taxon>
        <taxon>Williamsia</taxon>
    </lineage>
</organism>
<dbReference type="InterPro" id="IPR025962">
    <property type="entry name" value="SdpI/YhfL"/>
</dbReference>
<accession>A0A2G3PLP9</accession>
<feature type="transmembrane region" description="Helical" evidence="1">
    <location>
        <begin position="57"/>
        <end position="79"/>
    </location>
</feature>
<evidence type="ECO:0000313" key="2">
    <source>
        <dbReference type="EMBL" id="PHV66759.1"/>
    </source>
</evidence>
<evidence type="ECO:0000313" key="3">
    <source>
        <dbReference type="Proteomes" id="UP000225108"/>
    </source>
</evidence>
<keyword evidence="1" id="KW-0812">Transmembrane</keyword>
<proteinExistence type="predicted"/>
<feature type="transmembrane region" description="Helical" evidence="1">
    <location>
        <begin position="86"/>
        <end position="107"/>
    </location>
</feature>
<name>A0A2G3PLP9_WILMA</name>
<dbReference type="Proteomes" id="UP000225108">
    <property type="component" value="Unassembled WGS sequence"/>
</dbReference>
<dbReference type="RefSeq" id="WP_099382785.1">
    <property type="nucleotide sequence ID" value="NZ_PEBD01000008.1"/>
</dbReference>
<sequence length="137" mass="13681">MTIAAFILAVITLVLALIFLTVGALGTTRKLPRNRWFGVRSAETMRNDDAFVVANRVAGPGLICAGAILAMGAILAFALGGGAGVILAFAAIVVGVVIAGVIGSFGIRAATAVEEPASDCGQSGGCASCSLQKVCTN</sequence>
<reference evidence="2 3" key="1">
    <citation type="submission" date="2017-10" db="EMBL/GenBank/DDBJ databases">
        <title>The draft genome sequence of Williamsia sp. BULT 1.1 isolated from the semi-arid grassland soils from South Africa.</title>
        <authorList>
            <person name="Kabwe M.H."/>
            <person name="Govender N."/>
            <person name="Mutseka Lunga P."/>
            <person name="Vikram S."/>
            <person name="Makhalanyane T.P."/>
        </authorList>
    </citation>
    <scope>NUCLEOTIDE SEQUENCE [LARGE SCALE GENOMIC DNA]</scope>
    <source>
        <strain evidence="2 3">BULT 1.1</strain>
    </source>
</reference>
<dbReference type="Pfam" id="PF13630">
    <property type="entry name" value="SdpI"/>
    <property type="match status" value="1"/>
</dbReference>
<protein>
    <recommendedName>
        <fullName evidence="4">SdpI/YhfL family protein</fullName>
    </recommendedName>
</protein>
<gene>
    <name evidence="2" type="ORF">CSW57_10825</name>
</gene>
<evidence type="ECO:0000256" key="1">
    <source>
        <dbReference type="SAM" id="Phobius"/>
    </source>
</evidence>
<dbReference type="EMBL" id="PEBD01000008">
    <property type="protein sequence ID" value="PHV66759.1"/>
    <property type="molecule type" value="Genomic_DNA"/>
</dbReference>
<evidence type="ECO:0008006" key="4">
    <source>
        <dbReference type="Google" id="ProtNLM"/>
    </source>
</evidence>